<dbReference type="EMBL" id="CP036348">
    <property type="protein sequence ID" value="QDV71671.1"/>
    <property type="molecule type" value="Genomic_DNA"/>
</dbReference>
<dbReference type="InterPro" id="IPR008969">
    <property type="entry name" value="CarboxyPept-like_regulatory"/>
</dbReference>
<proteinExistence type="predicted"/>
<evidence type="ECO:0000313" key="2">
    <source>
        <dbReference type="Proteomes" id="UP000315082"/>
    </source>
</evidence>
<name>A0A518K1I6_9BACT</name>
<reference evidence="1 2" key="1">
    <citation type="submission" date="2019-02" db="EMBL/GenBank/DDBJ databases">
        <title>Deep-cultivation of Planctomycetes and their phenomic and genomic characterization uncovers novel biology.</title>
        <authorList>
            <person name="Wiegand S."/>
            <person name="Jogler M."/>
            <person name="Boedeker C."/>
            <person name="Pinto D."/>
            <person name="Vollmers J."/>
            <person name="Rivas-Marin E."/>
            <person name="Kohn T."/>
            <person name="Peeters S.H."/>
            <person name="Heuer A."/>
            <person name="Rast P."/>
            <person name="Oberbeckmann S."/>
            <person name="Bunk B."/>
            <person name="Jeske O."/>
            <person name="Meyerdierks A."/>
            <person name="Storesund J.E."/>
            <person name="Kallscheuer N."/>
            <person name="Luecker S."/>
            <person name="Lage O.M."/>
            <person name="Pohl T."/>
            <person name="Merkel B.J."/>
            <person name="Hornburger P."/>
            <person name="Mueller R.-W."/>
            <person name="Bruemmer F."/>
            <person name="Labrenz M."/>
            <person name="Spormann A.M."/>
            <person name="Op den Camp H."/>
            <person name="Overmann J."/>
            <person name="Amann R."/>
            <person name="Jetten M.S.M."/>
            <person name="Mascher T."/>
            <person name="Medema M.H."/>
            <person name="Devos D.P."/>
            <person name="Kaster A.-K."/>
            <person name="Ovreas L."/>
            <person name="Rohde M."/>
            <person name="Galperin M.Y."/>
            <person name="Jogler C."/>
        </authorList>
    </citation>
    <scope>NUCLEOTIDE SEQUENCE [LARGE SCALE GENOMIC DNA]</scope>
    <source>
        <strain evidence="1 2">Poly24</strain>
    </source>
</reference>
<dbReference type="AlphaFoldDB" id="A0A518K1I6"/>
<accession>A0A518K1I6</accession>
<organism evidence="1 2">
    <name type="scientific">Rosistilla carotiformis</name>
    <dbReference type="NCBI Taxonomy" id="2528017"/>
    <lineage>
        <taxon>Bacteria</taxon>
        <taxon>Pseudomonadati</taxon>
        <taxon>Planctomycetota</taxon>
        <taxon>Planctomycetia</taxon>
        <taxon>Pirellulales</taxon>
        <taxon>Pirellulaceae</taxon>
        <taxon>Rosistilla</taxon>
    </lineage>
</organism>
<keyword evidence="2" id="KW-1185">Reference proteome</keyword>
<protein>
    <recommendedName>
        <fullName evidence="3">Nickel uptake substrate-specific transmembrane region</fullName>
    </recommendedName>
</protein>
<dbReference type="Proteomes" id="UP000315082">
    <property type="component" value="Chromosome"/>
</dbReference>
<evidence type="ECO:0008006" key="3">
    <source>
        <dbReference type="Google" id="ProtNLM"/>
    </source>
</evidence>
<sequence>MGLNNLYTLDKWSGAGMHRERITLSLMVCLVVSLVGCGQDSGPALGKVSGTVTLGGQPLPDAMVSFYPTSGERSAHGMTDAAGHYTLMFTGLKEGAIVGPHSVKVETGVQVGEEEVTPAAKVVQLPAKYNKNTELTAEVEGGSNTFDFDLQ</sequence>
<dbReference type="KEGG" id="rcf:Poly24_54100"/>
<gene>
    <name evidence="1" type="ORF">Poly24_54100</name>
</gene>
<dbReference type="SUPFAM" id="SSF49464">
    <property type="entry name" value="Carboxypeptidase regulatory domain-like"/>
    <property type="match status" value="1"/>
</dbReference>
<evidence type="ECO:0000313" key="1">
    <source>
        <dbReference type="EMBL" id="QDV71671.1"/>
    </source>
</evidence>